<dbReference type="EMBL" id="CP144753">
    <property type="protein sequence ID" value="WVZ93085.1"/>
    <property type="molecule type" value="Genomic_DNA"/>
</dbReference>
<reference evidence="1 2" key="1">
    <citation type="submission" date="2024-02" db="EMBL/GenBank/DDBJ databases">
        <title>High-quality chromosome-scale genome assembly of Pensacola bahiagrass (Paspalum notatum Flugge var. saurae).</title>
        <authorList>
            <person name="Vega J.M."/>
            <person name="Podio M."/>
            <person name="Orjuela J."/>
            <person name="Siena L.A."/>
            <person name="Pessino S.C."/>
            <person name="Combes M.C."/>
            <person name="Mariac C."/>
            <person name="Albertini E."/>
            <person name="Pupilli F."/>
            <person name="Ortiz J.P.A."/>
            <person name="Leblanc O."/>
        </authorList>
    </citation>
    <scope>NUCLEOTIDE SEQUENCE [LARGE SCALE GENOMIC DNA]</scope>
    <source>
        <strain evidence="1">R1</strain>
        <tissue evidence="1">Leaf</tissue>
    </source>
</reference>
<accession>A0AAQ3XCC0</accession>
<evidence type="ECO:0000313" key="1">
    <source>
        <dbReference type="EMBL" id="WVZ93085.1"/>
    </source>
</evidence>
<organism evidence="1 2">
    <name type="scientific">Paspalum notatum var. saurae</name>
    <dbReference type="NCBI Taxonomy" id="547442"/>
    <lineage>
        <taxon>Eukaryota</taxon>
        <taxon>Viridiplantae</taxon>
        <taxon>Streptophyta</taxon>
        <taxon>Embryophyta</taxon>
        <taxon>Tracheophyta</taxon>
        <taxon>Spermatophyta</taxon>
        <taxon>Magnoliopsida</taxon>
        <taxon>Liliopsida</taxon>
        <taxon>Poales</taxon>
        <taxon>Poaceae</taxon>
        <taxon>PACMAD clade</taxon>
        <taxon>Panicoideae</taxon>
        <taxon>Andropogonodae</taxon>
        <taxon>Paspaleae</taxon>
        <taxon>Paspalinae</taxon>
        <taxon>Paspalum</taxon>
    </lineage>
</organism>
<name>A0AAQ3XCC0_PASNO</name>
<proteinExistence type="predicted"/>
<sequence>MPVGDLAATASTADAEHRCHPLPLPCRETLTRVQKNLRRGRVLPLARPLLMKAIESIESLGTFLTKG</sequence>
<keyword evidence="2" id="KW-1185">Reference proteome</keyword>
<dbReference type="Proteomes" id="UP001341281">
    <property type="component" value="Chromosome 09"/>
</dbReference>
<protein>
    <submittedName>
        <fullName evidence="1">Uncharacterized protein</fullName>
    </submittedName>
</protein>
<gene>
    <name evidence="1" type="ORF">U9M48_039096</name>
</gene>
<dbReference type="AlphaFoldDB" id="A0AAQ3XCC0"/>
<evidence type="ECO:0000313" key="2">
    <source>
        <dbReference type="Proteomes" id="UP001341281"/>
    </source>
</evidence>